<dbReference type="SMART" id="SM00490">
    <property type="entry name" value="HELICc"/>
    <property type="match status" value="1"/>
</dbReference>
<feature type="region of interest" description="Disordered" evidence="1">
    <location>
        <begin position="113"/>
        <end position="173"/>
    </location>
</feature>
<dbReference type="InterPro" id="IPR001650">
    <property type="entry name" value="Helicase_C-like"/>
</dbReference>
<evidence type="ECO:0000313" key="3">
    <source>
        <dbReference type="EMBL" id="KAG8191205.1"/>
    </source>
</evidence>
<evidence type="ECO:0000313" key="4">
    <source>
        <dbReference type="Proteomes" id="UP000827092"/>
    </source>
</evidence>
<accession>A0AAV6V3E0</accession>
<sequence length="173" mass="19208">MCSQNQIPTTSIHGDRLQREREEALLDFRTGKMPVLVATAVAARGLDIRDVRHVINYDLPKTIDEYVHRIGRTGRVGNLGKATSFYDPDQDRPLARSLKKILIDAQQPIPDWLSDEADQAGDSSVQYGGRGGFGSRDVRNKGRGRQVDSNAAFDNYESTPSFSEPAGDDEMWG</sequence>
<keyword evidence="4" id="KW-1185">Reference proteome</keyword>
<dbReference type="PROSITE" id="PS51194">
    <property type="entry name" value="HELICASE_CTER"/>
    <property type="match status" value="1"/>
</dbReference>
<evidence type="ECO:0000256" key="1">
    <source>
        <dbReference type="SAM" id="MobiDB-lite"/>
    </source>
</evidence>
<comment type="caution">
    <text evidence="3">The sequence shown here is derived from an EMBL/GenBank/DDBJ whole genome shotgun (WGS) entry which is preliminary data.</text>
</comment>
<evidence type="ECO:0000259" key="2">
    <source>
        <dbReference type="PROSITE" id="PS51194"/>
    </source>
</evidence>
<dbReference type="Pfam" id="PF00271">
    <property type="entry name" value="Helicase_C"/>
    <property type="match status" value="1"/>
</dbReference>
<dbReference type="Proteomes" id="UP000827092">
    <property type="component" value="Unassembled WGS sequence"/>
</dbReference>
<name>A0AAV6V3E0_9ARAC</name>
<feature type="domain" description="Helicase C-terminal" evidence="2">
    <location>
        <begin position="1"/>
        <end position="117"/>
    </location>
</feature>
<reference evidence="3 4" key="1">
    <citation type="journal article" date="2022" name="Nat. Ecol. Evol.">
        <title>A masculinizing supergene underlies an exaggerated male reproductive morph in a spider.</title>
        <authorList>
            <person name="Hendrickx F."/>
            <person name="De Corte Z."/>
            <person name="Sonet G."/>
            <person name="Van Belleghem S.M."/>
            <person name="Kostlbacher S."/>
            <person name="Vangestel C."/>
        </authorList>
    </citation>
    <scope>NUCLEOTIDE SEQUENCE [LARGE SCALE GENOMIC DNA]</scope>
    <source>
        <strain evidence="3">W744_W776</strain>
    </source>
</reference>
<dbReference type="SUPFAM" id="SSF52540">
    <property type="entry name" value="P-loop containing nucleoside triphosphate hydrolases"/>
    <property type="match status" value="1"/>
</dbReference>
<dbReference type="CDD" id="cd18787">
    <property type="entry name" value="SF2_C_DEAD"/>
    <property type="match status" value="1"/>
</dbReference>
<dbReference type="AlphaFoldDB" id="A0AAV6V3E0"/>
<dbReference type="Gene3D" id="3.40.50.300">
    <property type="entry name" value="P-loop containing nucleotide triphosphate hydrolases"/>
    <property type="match status" value="1"/>
</dbReference>
<dbReference type="InterPro" id="IPR027417">
    <property type="entry name" value="P-loop_NTPase"/>
</dbReference>
<organism evidence="3 4">
    <name type="scientific">Oedothorax gibbosus</name>
    <dbReference type="NCBI Taxonomy" id="931172"/>
    <lineage>
        <taxon>Eukaryota</taxon>
        <taxon>Metazoa</taxon>
        <taxon>Ecdysozoa</taxon>
        <taxon>Arthropoda</taxon>
        <taxon>Chelicerata</taxon>
        <taxon>Arachnida</taxon>
        <taxon>Araneae</taxon>
        <taxon>Araneomorphae</taxon>
        <taxon>Entelegynae</taxon>
        <taxon>Araneoidea</taxon>
        <taxon>Linyphiidae</taxon>
        <taxon>Erigoninae</taxon>
        <taxon>Oedothorax</taxon>
    </lineage>
</organism>
<dbReference type="EMBL" id="JAFNEN010000163">
    <property type="protein sequence ID" value="KAG8191205.1"/>
    <property type="molecule type" value="Genomic_DNA"/>
</dbReference>
<gene>
    <name evidence="3" type="ORF">JTE90_021942</name>
</gene>
<protein>
    <recommendedName>
        <fullName evidence="2">Helicase C-terminal domain-containing protein</fullName>
    </recommendedName>
</protein>
<dbReference type="PANTHER" id="PTHR47958">
    <property type="entry name" value="ATP-DEPENDENT RNA HELICASE DBP3"/>
    <property type="match status" value="1"/>
</dbReference>
<proteinExistence type="predicted"/>